<dbReference type="Proteomes" id="UP001549047">
    <property type="component" value="Unassembled WGS sequence"/>
</dbReference>
<evidence type="ECO:0000256" key="2">
    <source>
        <dbReference type="ARBA" id="ARBA00022649"/>
    </source>
</evidence>
<protein>
    <recommendedName>
        <fullName evidence="3">Toxin</fullName>
    </recommendedName>
</protein>
<gene>
    <name evidence="4" type="ORF">ABID16_001877</name>
</gene>
<dbReference type="InterPro" id="IPR051803">
    <property type="entry name" value="TA_system_RelE-like_toxin"/>
</dbReference>
<keyword evidence="2" id="KW-1277">Toxin-antitoxin system</keyword>
<dbReference type="Gene3D" id="3.30.2310.20">
    <property type="entry name" value="RelE-like"/>
    <property type="match status" value="1"/>
</dbReference>
<dbReference type="EMBL" id="JBEPMB010000002">
    <property type="protein sequence ID" value="MET3613548.1"/>
    <property type="molecule type" value="Genomic_DNA"/>
</dbReference>
<dbReference type="RefSeq" id="WP_354556076.1">
    <property type="nucleotide sequence ID" value="NZ_JBEPMB010000002.1"/>
</dbReference>
<dbReference type="InterPro" id="IPR035093">
    <property type="entry name" value="RelE/ParE_toxin_dom_sf"/>
</dbReference>
<organism evidence="4 5">
    <name type="scientific">Rhizobium aquaticum</name>
    <dbReference type="NCBI Taxonomy" id="1549636"/>
    <lineage>
        <taxon>Bacteria</taxon>
        <taxon>Pseudomonadati</taxon>
        <taxon>Pseudomonadota</taxon>
        <taxon>Alphaproteobacteria</taxon>
        <taxon>Hyphomicrobiales</taxon>
        <taxon>Rhizobiaceae</taxon>
        <taxon>Rhizobium/Agrobacterium group</taxon>
        <taxon>Rhizobium</taxon>
    </lineage>
</organism>
<evidence type="ECO:0000256" key="1">
    <source>
        <dbReference type="ARBA" id="ARBA00006226"/>
    </source>
</evidence>
<dbReference type="PANTHER" id="PTHR33755">
    <property type="entry name" value="TOXIN PARE1-RELATED"/>
    <property type="match status" value="1"/>
</dbReference>
<evidence type="ECO:0000313" key="5">
    <source>
        <dbReference type="Proteomes" id="UP001549047"/>
    </source>
</evidence>
<dbReference type="InterPro" id="IPR007712">
    <property type="entry name" value="RelE/ParE_toxin"/>
</dbReference>
<comment type="caution">
    <text evidence="4">The sequence shown here is derived from an EMBL/GenBank/DDBJ whole genome shotgun (WGS) entry which is preliminary data.</text>
</comment>
<keyword evidence="5" id="KW-1185">Reference proteome</keyword>
<dbReference type="InterPro" id="IPR028344">
    <property type="entry name" value="ParE1/4"/>
</dbReference>
<sequence>MKALVFSPAAELDLANIWDYSAANWGPDQADRYTDEIEDACRQLAAGEKRGRPVDVRTGYLKYVTGSHMLYFRDHVGYVEVIRILHQHQDVSLNLPD</sequence>
<proteinExistence type="inferred from homology"/>
<name>A0ABV2IYV1_9HYPH</name>
<dbReference type="PANTHER" id="PTHR33755:SF9">
    <property type="entry name" value="TOXIN PARE1"/>
    <property type="match status" value="1"/>
</dbReference>
<dbReference type="PIRSF" id="PIRSF029218">
    <property type="entry name" value="ParE"/>
    <property type="match status" value="1"/>
</dbReference>
<evidence type="ECO:0000313" key="4">
    <source>
        <dbReference type="EMBL" id="MET3613548.1"/>
    </source>
</evidence>
<reference evidence="4 5" key="1">
    <citation type="submission" date="2024-06" db="EMBL/GenBank/DDBJ databases">
        <title>Genomic Encyclopedia of Type Strains, Phase IV (KMG-IV): sequencing the most valuable type-strain genomes for metagenomic binning, comparative biology and taxonomic classification.</title>
        <authorList>
            <person name="Goeker M."/>
        </authorList>
    </citation>
    <scope>NUCLEOTIDE SEQUENCE [LARGE SCALE GENOMIC DNA]</scope>
    <source>
        <strain evidence="4 5">DSM 29780</strain>
    </source>
</reference>
<dbReference type="Pfam" id="PF05016">
    <property type="entry name" value="ParE_toxin"/>
    <property type="match status" value="1"/>
</dbReference>
<comment type="similarity">
    <text evidence="1 3">Belongs to the RelE toxin family.</text>
</comment>
<evidence type="ECO:0000256" key="3">
    <source>
        <dbReference type="PIRNR" id="PIRNR029218"/>
    </source>
</evidence>
<accession>A0ABV2IYV1</accession>